<dbReference type="OrthoDB" id="10536235at2759"/>
<dbReference type="Proteomes" id="UP000252139">
    <property type="component" value="Unassembled WGS sequence"/>
</dbReference>
<sequence>MSSLTNRAIEAVDEAVTETVIFNAEKQTEFLQQARKHQCIIETPEVLANVIESEVDDSDNIDVIGHSKSLISLVCSFGVKLYTKGWKNLNAVERFMAEYYRQKQGLTEGVTQMLQQKNRENRTQAYNEYWMQGVDPLFEDTGLVMEYLTTLSGYSRSHLNSIRPERGGLAKDVFVKEFFQSVKKESLTPQFKKNMKFT</sequence>
<evidence type="ECO:0000313" key="2">
    <source>
        <dbReference type="Proteomes" id="UP000252139"/>
    </source>
</evidence>
<dbReference type="EMBL" id="PJQL01001040">
    <property type="protein sequence ID" value="RCH90968.1"/>
    <property type="molecule type" value="Genomic_DNA"/>
</dbReference>
<accession>A0A367JM16</accession>
<proteinExistence type="predicted"/>
<name>A0A367JM16_RHIAZ</name>
<gene>
    <name evidence="1" type="ORF">CU097_011001</name>
</gene>
<reference evidence="1 2" key="1">
    <citation type="journal article" date="2018" name="G3 (Bethesda)">
        <title>Phylogenetic and Phylogenomic Definition of Rhizopus Species.</title>
        <authorList>
            <person name="Gryganskyi A.P."/>
            <person name="Golan J."/>
            <person name="Dolatabadi S."/>
            <person name="Mondo S."/>
            <person name="Robb S."/>
            <person name="Idnurm A."/>
            <person name="Muszewska A."/>
            <person name="Steczkiewicz K."/>
            <person name="Masonjones S."/>
            <person name="Liao H.L."/>
            <person name="Gajdeczka M.T."/>
            <person name="Anike F."/>
            <person name="Vuek A."/>
            <person name="Anishchenko I.M."/>
            <person name="Voigt K."/>
            <person name="de Hoog G.S."/>
            <person name="Smith M.E."/>
            <person name="Heitman J."/>
            <person name="Vilgalys R."/>
            <person name="Stajich J.E."/>
        </authorList>
    </citation>
    <scope>NUCLEOTIDE SEQUENCE [LARGE SCALE GENOMIC DNA]</scope>
    <source>
        <strain evidence="1 2">CBS 357.93</strain>
    </source>
</reference>
<dbReference type="AlphaFoldDB" id="A0A367JM16"/>
<protein>
    <submittedName>
        <fullName evidence="1">Uncharacterized protein</fullName>
    </submittedName>
</protein>
<organism evidence="1 2">
    <name type="scientific">Rhizopus azygosporus</name>
    <name type="common">Rhizopus microsporus var. azygosporus</name>
    <dbReference type="NCBI Taxonomy" id="86630"/>
    <lineage>
        <taxon>Eukaryota</taxon>
        <taxon>Fungi</taxon>
        <taxon>Fungi incertae sedis</taxon>
        <taxon>Mucoromycota</taxon>
        <taxon>Mucoromycotina</taxon>
        <taxon>Mucoromycetes</taxon>
        <taxon>Mucorales</taxon>
        <taxon>Mucorineae</taxon>
        <taxon>Rhizopodaceae</taxon>
        <taxon>Rhizopus</taxon>
    </lineage>
</organism>
<comment type="caution">
    <text evidence="1">The sequence shown here is derived from an EMBL/GenBank/DDBJ whole genome shotgun (WGS) entry which is preliminary data.</text>
</comment>
<evidence type="ECO:0000313" key="1">
    <source>
        <dbReference type="EMBL" id="RCH90968.1"/>
    </source>
</evidence>
<keyword evidence="2" id="KW-1185">Reference proteome</keyword>